<feature type="compositionally biased region" description="Basic and acidic residues" evidence="8">
    <location>
        <begin position="112"/>
        <end position="127"/>
    </location>
</feature>
<keyword evidence="6 7" id="KW-0413">Isomerase</keyword>
<evidence type="ECO:0000259" key="9">
    <source>
        <dbReference type="SMART" id="SM00435"/>
    </source>
</evidence>
<evidence type="ECO:0000256" key="5">
    <source>
        <dbReference type="ARBA" id="ARBA00023125"/>
    </source>
</evidence>
<dbReference type="Gene3D" id="3.90.15.10">
    <property type="entry name" value="Topoisomerase I, Chain A, domain 3"/>
    <property type="match status" value="1"/>
</dbReference>
<dbReference type="PANTHER" id="PTHR10290">
    <property type="entry name" value="DNA TOPOISOMERASE I"/>
    <property type="match status" value="1"/>
</dbReference>
<evidence type="ECO:0000256" key="6">
    <source>
        <dbReference type="ARBA" id="ARBA00023235"/>
    </source>
</evidence>
<dbReference type="GO" id="GO:0006260">
    <property type="term" value="P:DNA replication"/>
    <property type="evidence" value="ECO:0007669"/>
    <property type="project" value="TreeGrafter"/>
</dbReference>
<dbReference type="GO" id="GO:0005730">
    <property type="term" value="C:nucleolus"/>
    <property type="evidence" value="ECO:0007669"/>
    <property type="project" value="TreeGrafter"/>
</dbReference>
<dbReference type="InterPro" id="IPR013499">
    <property type="entry name" value="TopoI_euk"/>
</dbReference>
<dbReference type="PANTHER" id="PTHR10290:SF3">
    <property type="entry name" value="DNA TOPOISOMERASE 1"/>
    <property type="match status" value="1"/>
</dbReference>
<dbReference type="SUPFAM" id="SSF46596">
    <property type="entry name" value="Eukaryotic DNA topoisomerase I, dispensable insert domain"/>
    <property type="match status" value="2"/>
</dbReference>
<dbReference type="GO" id="GO:0007059">
    <property type="term" value="P:chromosome segregation"/>
    <property type="evidence" value="ECO:0007669"/>
    <property type="project" value="TreeGrafter"/>
</dbReference>
<feature type="domain" description="DNA topoisomerase I eukaryotic-type" evidence="9">
    <location>
        <begin position="1"/>
        <end position="251"/>
    </location>
</feature>
<accession>A0AA88XIU9</accession>
<dbReference type="SMART" id="SM00435">
    <property type="entry name" value="TOPEUc"/>
    <property type="match status" value="1"/>
</dbReference>
<evidence type="ECO:0000313" key="11">
    <source>
        <dbReference type="Proteomes" id="UP001186944"/>
    </source>
</evidence>
<organism evidence="10 11">
    <name type="scientific">Pinctada imbricata</name>
    <name type="common">Atlantic pearl-oyster</name>
    <name type="synonym">Pinctada martensii</name>
    <dbReference type="NCBI Taxonomy" id="66713"/>
    <lineage>
        <taxon>Eukaryota</taxon>
        <taxon>Metazoa</taxon>
        <taxon>Spiralia</taxon>
        <taxon>Lophotrochozoa</taxon>
        <taxon>Mollusca</taxon>
        <taxon>Bivalvia</taxon>
        <taxon>Autobranchia</taxon>
        <taxon>Pteriomorphia</taxon>
        <taxon>Pterioida</taxon>
        <taxon>Pterioidea</taxon>
        <taxon>Pteriidae</taxon>
        <taxon>Pinctada</taxon>
    </lineage>
</organism>
<dbReference type="Proteomes" id="UP001186944">
    <property type="component" value="Unassembled WGS sequence"/>
</dbReference>
<comment type="caution">
    <text evidence="10">The sequence shown here is derived from an EMBL/GenBank/DDBJ whole genome shotgun (WGS) entry which is preliminary data.</text>
</comment>
<dbReference type="AlphaFoldDB" id="A0AA88XIU9"/>
<dbReference type="InterPro" id="IPR051062">
    <property type="entry name" value="Topoisomerase_IB"/>
</dbReference>
<keyword evidence="5 7" id="KW-0238">DNA-binding</keyword>
<dbReference type="GO" id="GO:0003677">
    <property type="term" value="F:DNA binding"/>
    <property type="evidence" value="ECO:0007669"/>
    <property type="project" value="UniProtKB-UniRule"/>
</dbReference>
<evidence type="ECO:0000256" key="1">
    <source>
        <dbReference type="ARBA" id="ARBA00000213"/>
    </source>
</evidence>
<dbReference type="InterPro" id="IPR014711">
    <property type="entry name" value="TopoI_cat_a-hlx-sub_euk"/>
</dbReference>
<keyword evidence="4 7" id="KW-0799">Topoisomerase</keyword>
<sequence length="279" mass="32474">MENKSGEDDVFDRLNTAILNKYLQELMEGLTAKVFRTYNASRTLQEQLNLLTEPEDPIPAKILSYNRANRAVAILCNHQRAAPKNFSKQMENLQVKIDDKKASIKEAKKLMKDAKSDYKNHKSEKTKRYVQNSQTMKITSQRKTKSALEKRKKAVQRLEEQLTKLEVQATDKEENKEIALGTSKLNYLDPRISVACALEKRKKAVQRLEEQLTKLEVQATDKEENKEIALGTSKLNYLDPRISVAWCKKWEVPIEKIYNKMQREKFRWAIDMATAEFEF</sequence>
<dbReference type="PRINTS" id="PR00416">
    <property type="entry name" value="EUTPISMRASEI"/>
</dbReference>
<name>A0AA88XIU9_PINIB</name>
<gene>
    <name evidence="10" type="ORF">FSP39_019006</name>
</gene>
<evidence type="ECO:0000256" key="3">
    <source>
        <dbReference type="ARBA" id="ARBA00012891"/>
    </source>
</evidence>
<dbReference type="InterPro" id="IPR025834">
    <property type="entry name" value="TopoI_C_dom"/>
</dbReference>
<dbReference type="EMBL" id="VSWD01000012">
    <property type="protein sequence ID" value="KAK3086480.1"/>
    <property type="molecule type" value="Genomic_DNA"/>
</dbReference>
<dbReference type="InterPro" id="IPR001631">
    <property type="entry name" value="TopoI"/>
</dbReference>
<evidence type="ECO:0000313" key="10">
    <source>
        <dbReference type="EMBL" id="KAK3086480.1"/>
    </source>
</evidence>
<evidence type="ECO:0000256" key="8">
    <source>
        <dbReference type="SAM" id="MobiDB-lite"/>
    </source>
</evidence>
<dbReference type="EC" id="5.6.2.1" evidence="3"/>
<dbReference type="PROSITE" id="PS00176">
    <property type="entry name" value="TOPO_IB_1"/>
    <property type="match status" value="1"/>
</dbReference>
<dbReference type="GO" id="GO:0003917">
    <property type="term" value="F:DNA topoisomerase type I (single strand cut, ATP-independent) activity"/>
    <property type="evidence" value="ECO:0007669"/>
    <property type="project" value="UniProtKB-UniRule"/>
</dbReference>
<dbReference type="Gene3D" id="1.10.132.10">
    <property type="match status" value="2"/>
</dbReference>
<protein>
    <recommendedName>
        <fullName evidence="3">DNA topoisomerase</fullName>
        <ecNumber evidence="3">5.6.2.1</ecNumber>
    </recommendedName>
</protein>
<reference evidence="10" key="1">
    <citation type="submission" date="2019-08" db="EMBL/GenBank/DDBJ databases">
        <title>The improved chromosome-level genome for the pearl oyster Pinctada fucata martensii using PacBio sequencing and Hi-C.</title>
        <authorList>
            <person name="Zheng Z."/>
        </authorList>
    </citation>
    <scope>NUCLEOTIDE SEQUENCE</scope>
    <source>
        <strain evidence="10">ZZ-2019</strain>
        <tissue evidence="10">Adductor muscle</tissue>
    </source>
</reference>
<feature type="active site" description="O-(3'-phospho-DNA)-tyrosine intermediate" evidence="7">
    <location>
        <position position="237"/>
    </location>
</feature>
<dbReference type="InterPro" id="IPR011010">
    <property type="entry name" value="DNA_brk_join_enz"/>
</dbReference>
<dbReference type="InterPro" id="IPR018521">
    <property type="entry name" value="TopoIB_AS"/>
</dbReference>
<dbReference type="SUPFAM" id="SSF56349">
    <property type="entry name" value="DNA breaking-rejoining enzymes"/>
    <property type="match status" value="2"/>
</dbReference>
<evidence type="ECO:0000256" key="2">
    <source>
        <dbReference type="ARBA" id="ARBA00006645"/>
    </source>
</evidence>
<dbReference type="PROSITE" id="PS52038">
    <property type="entry name" value="TOPO_IB_2"/>
    <property type="match status" value="1"/>
</dbReference>
<evidence type="ECO:0000256" key="4">
    <source>
        <dbReference type="ARBA" id="ARBA00023029"/>
    </source>
</evidence>
<evidence type="ECO:0000256" key="7">
    <source>
        <dbReference type="PROSITE-ProRule" id="PRU01382"/>
    </source>
</evidence>
<comment type="similarity">
    <text evidence="2 7">Belongs to the type IB topoisomerase family.</text>
</comment>
<dbReference type="InterPro" id="IPR013500">
    <property type="entry name" value="TopoI_cat_euk"/>
</dbReference>
<dbReference type="GO" id="GO:0005694">
    <property type="term" value="C:chromosome"/>
    <property type="evidence" value="ECO:0007669"/>
    <property type="project" value="InterPro"/>
</dbReference>
<dbReference type="Pfam" id="PF14370">
    <property type="entry name" value="Topo_C_assoc"/>
    <property type="match status" value="2"/>
</dbReference>
<keyword evidence="11" id="KW-1185">Reference proteome</keyword>
<dbReference type="Pfam" id="PF01028">
    <property type="entry name" value="Topoisom_I"/>
    <property type="match status" value="1"/>
</dbReference>
<dbReference type="GO" id="GO:0006265">
    <property type="term" value="P:DNA topological change"/>
    <property type="evidence" value="ECO:0007669"/>
    <property type="project" value="UniProtKB-UniRule"/>
</dbReference>
<feature type="region of interest" description="Disordered" evidence="8">
    <location>
        <begin position="112"/>
        <end position="131"/>
    </location>
</feature>
<proteinExistence type="inferred from homology"/>
<comment type="catalytic activity">
    <reaction evidence="1 7">
        <text>ATP-independent breakage of single-stranded DNA, followed by passage and rejoining.</text>
        <dbReference type="EC" id="5.6.2.1"/>
    </reaction>
</comment>
<dbReference type="InterPro" id="IPR014727">
    <property type="entry name" value="TopoI_cat_a/b-sub_euk"/>
</dbReference>